<dbReference type="Proteomes" id="UP000235584">
    <property type="component" value="Chromosome"/>
</dbReference>
<reference evidence="1 2" key="1">
    <citation type="submission" date="2018-01" db="EMBL/GenBank/DDBJ databases">
        <title>Complete genome sequence of Bacteriovorax stolpii DSM12778.</title>
        <authorList>
            <person name="Tang B."/>
            <person name="Chang J."/>
        </authorList>
    </citation>
    <scope>NUCLEOTIDE SEQUENCE [LARGE SCALE GENOMIC DNA]</scope>
    <source>
        <strain evidence="1 2">DSM 12778</strain>
    </source>
</reference>
<dbReference type="EMBL" id="CP025704">
    <property type="protein sequence ID" value="AUN98811.1"/>
    <property type="molecule type" value="Genomic_DNA"/>
</dbReference>
<organism evidence="1 2">
    <name type="scientific">Bacteriovorax stolpii</name>
    <name type="common">Bdellovibrio stolpii</name>
    <dbReference type="NCBI Taxonomy" id="960"/>
    <lineage>
        <taxon>Bacteria</taxon>
        <taxon>Pseudomonadati</taxon>
        <taxon>Bdellovibrionota</taxon>
        <taxon>Bacteriovoracia</taxon>
        <taxon>Bacteriovoracales</taxon>
        <taxon>Bacteriovoracaceae</taxon>
        <taxon>Bacteriovorax</taxon>
    </lineage>
</organism>
<dbReference type="AlphaFoldDB" id="A0A2K9NTG4"/>
<protein>
    <submittedName>
        <fullName evidence="1">Uncharacterized protein</fullName>
    </submittedName>
</protein>
<proteinExistence type="predicted"/>
<accession>A0A2K9NTG4</accession>
<evidence type="ECO:0000313" key="1">
    <source>
        <dbReference type="EMBL" id="AUN98811.1"/>
    </source>
</evidence>
<gene>
    <name evidence="1" type="ORF">C0V70_12005</name>
</gene>
<dbReference type="KEGG" id="bsto:C0V70_12005"/>
<evidence type="ECO:0000313" key="2">
    <source>
        <dbReference type="Proteomes" id="UP000235584"/>
    </source>
</evidence>
<name>A0A2K9NTG4_BACTC</name>
<keyword evidence="2" id="KW-1185">Reference proteome</keyword>
<sequence>MENFHEITFHFVVWYKALMKKLLGILIFTLFTGSAFAITCPADRNDYFCITPEMAPNSPIKLTDFYTIPARIMGLFSKELQTTGYPLMLDAQWESPFFGAGVSFYNEQFRMMILGGTTRIQGMSLDAYAAVVCHEMGHILGGAPHQTITGAEWSSSEGQSDFFAASVCLPRYYKAIGELEHNIAKRVEKAGFEMMNSMKEFDSNSVGQGRKLVRHAVNVTVVNETLINNYPSIQCRYETFRNPAKRASCWYKE</sequence>
<dbReference type="SUPFAM" id="SSF55486">
    <property type="entry name" value="Metalloproteases ('zincins'), catalytic domain"/>
    <property type="match status" value="1"/>
</dbReference>